<evidence type="ECO:0000313" key="6">
    <source>
        <dbReference type="Proteomes" id="UP000818603"/>
    </source>
</evidence>
<reference evidence="3" key="3">
    <citation type="submission" date="2020-09" db="EMBL/GenBank/DDBJ databases">
        <authorList>
            <person name="Sun Q."/>
            <person name="Zhou Y."/>
        </authorList>
    </citation>
    <scope>NUCLEOTIDE SEQUENCE</scope>
    <source>
        <strain evidence="3">CGMCC 1.14984</strain>
    </source>
</reference>
<feature type="region of interest" description="Disordered" evidence="1">
    <location>
        <begin position="26"/>
        <end position="47"/>
    </location>
</feature>
<evidence type="ECO:0000256" key="2">
    <source>
        <dbReference type="SAM" id="SignalP"/>
    </source>
</evidence>
<feature type="compositionally biased region" description="Pro residues" evidence="1">
    <location>
        <begin position="29"/>
        <end position="46"/>
    </location>
</feature>
<keyword evidence="2" id="KW-0732">Signal</keyword>
<dbReference type="Proteomes" id="UP000818603">
    <property type="component" value="Unassembled WGS sequence"/>
</dbReference>
<feature type="signal peptide" evidence="2">
    <location>
        <begin position="1"/>
        <end position="24"/>
    </location>
</feature>
<gene>
    <name evidence="4" type="ORF">FF098_011735</name>
    <name evidence="3" type="ORF">GCM10011355_23590</name>
</gene>
<dbReference type="AlphaFoldDB" id="A0A8J3ERV5"/>
<protein>
    <submittedName>
        <fullName evidence="3">Uncharacterized protein</fullName>
    </submittedName>
</protein>
<name>A0A8J3ERV5_9PROT</name>
<keyword evidence="6" id="KW-1185">Reference proteome</keyword>
<evidence type="ECO:0000313" key="4">
    <source>
        <dbReference type="EMBL" id="NHK28579.1"/>
    </source>
</evidence>
<sequence>MKNMITALASVSMAVSALTTAALAQELAPPEPPASAPENPAPPLPPACEGAPYTDFDFWLGEWDVYDEAGTTLQGHNSITSAEDGCLIIERWKGVGGSTGQSYNFYDPTTEEWRQLWVARGAVIDYTGGLNEAGQMVLEGTIAYRTSGLVAGFRGTWTERPDGAVIQFFEQENGETGEWSEWFTGLYIPSGTTQVPAD</sequence>
<reference evidence="3" key="1">
    <citation type="journal article" date="2014" name="Int. J. Syst. Evol. Microbiol.">
        <title>Complete genome sequence of Corynebacterium casei LMG S-19264T (=DSM 44701T), isolated from a smear-ripened cheese.</title>
        <authorList>
            <consortium name="US DOE Joint Genome Institute (JGI-PGF)"/>
            <person name="Walter F."/>
            <person name="Albersmeier A."/>
            <person name="Kalinowski J."/>
            <person name="Ruckert C."/>
        </authorList>
    </citation>
    <scope>NUCLEOTIDE SEQUENCE</scope>
    <source>
        <strain evidence="3">CGMCC 1.14984</strain>
    </source>
</reference>
<evidence type="ECO:0000256" key="1">
    <source>
        <dbReference type="SAM" id="MobiDB-lite"/>
    </source>
</evidence>
<dbReference type="EMBL" id="BMGZ01000002">
    <property type="protein sequence ID" value="GGH98901.1"/>
    <property type="molecule type" value="Genomic_DNA"/>
</dbReference>
<organism evidence="3 5">
    <name type="scientific">Aquisalinus luteolus</name>
    <dbReference type="NCBI Taxonomy" id="1566827"/>
    <lineage>
        <taxon>Bacteria</taxon>
        <taxon>Pseudomonadati</taxon>
        <taxon>Pseudomonadota</taxon>
        <taxon>Alphaproteobacteria</taxon>
        <taxon>Parvularculales</taxon>
        <taxon>Parvularculaceae</taxon>
        <taxon>Aquisalinus</taxon>
    </lineage>
</organism>
<proteinExistence type="predicted"/>
<comment type="caution">
    <text evidence="3">The sequence shown here is derived from an EMBL/GenBank/DDBJ whole genome shotgun (WGS) entry which is preliminary data.</text>
</comment>
<dbReference type="RefSeq" id="WP_155140696.1">
    <property type="nucleotide sequence ID" value="NZ_BMGZ01000002.1"/>
</dbReference>
<accession>A0A8J3ERV5</accession>
<dbReference type="Proteomes" id="UP000621856">
    <property type="component" value="Unassembled WGS sequence"/>
</dbReference>
<feature type="chain" id="PRO_5035246260" evidence="2">
    <location>
        <begin position="25"/>
        <end position="198"/>
    </location>
</feature>
<evidence type="ECO:0000313" key="3">
    <source>
        <dbReference type="EMBL" id="GGH98901.1"/>
    </source>
</evidence>
<dbReference type="EMBL" id="VCJR02000002">
    <property type="protein sequence ID" value="NHK28579.1"/>
    <property type="molecule type" value="Genomic_DNA"/>
</dbReference>
<evidence type="ECO:0000313" key="5">
    <source>
        <dbReference type="Proteomes" id="UP000621856"/>
    </source>
</evidence>
<reference evidence="4 6" key="2">
    <citation type="submission" date="2020-02" db="EMBL/GenBank/DDBJ databases">
        <title>Genome sequence of Parvularcula flava strain NH6-79.</title>
        <authorList>
            <person name="Abdul Karim M.H."/>
            <person name="Lam M.Q."/>
            <person name="Chen S.J."/>
            <person name="Yahya A."/>
            <person name="Shahir S."/>
            <person name="Shamsir M.S."/>
            <person name="Chong C.S."/>
        </authorList>
    </citation>
    <scope>NUCLEOTIDE SEQUENCE [LARGE SCALE GENOMIC DNA]</scope>
    <source>
        <strain evidence="4 6">NH6-79</strain>
    </source>
</reference>